<dbReference type="NCBIfam" id="TIGR02595">
    <property type="entry name" value="PEP_CTERM"/>
    <property type="match status" value="1"/>
</dbReference>
<evidence type="ECO:0000313" key="2">
    <source>
        <dbReference type="EMBL" id="TLD72469.1"/>
    </source>
</evidence>
<dbReference type="InterPro" id="IPR013320">
    <property type="entry name" value="ConA-like_dom_sf"/>
</dbReference>
<dbReference type="SUPFAM" id="SSF49899">
    <property type="entry name" value="Concanavalin A-like lectins/glucanases"/>
    <property type="match status" value="1"/>
</dbReference>
<reference evidence="2 3" key="1">
    <citation type="submission" date="2019-05" db="EMBL/GenBank/DDBJ databases">
        <title>Verrucobacter flavum gen. nov., sp. nov. a new member of the family Verrucomicrobiaceae.</title>
        <authorList>
            <person name="Szuroczki S."/>
            <person name="Abbaszade G."/>
            <person name="Szabo A."/>
            <person name="Felfoldi T."/>
            <person name="Schumann P."/>
            <person name="Boka K."/>
            <person name="Keki Z."/>
            <person name="Toumi M."/>
            <person name="Toth E."/>
        </authorList>
    </citation>
    <scope>NUCLEOTIDE SEQUENCE [LARGE SCALE GENOMIC DNA]</scope>
    <source>
        <strain evidence="2 3">MG-N-17</strain>
    </source>
</reference>
<feature type="region of interest" description="Disordered" evidence="1">
    <location>
        <begin position="224"/>
        <end position="243"/>
    </location>
</feature>
<evidence type="ECO:0000313" key="3">
    <source>
        <dbReference type="Proteomes" id="UP000306196"/>
    </source>
</evidence>
<feature type="compositionally biased region" description="Low complexity" evidence="1">
    <location>
        <begin position="232"/>
        <end position="243"/>
    </location>
</feature>
<protein>
    <submittedName>
        <fullName evidence="2">LamG domain-containing protein</fullName>
    </submittedName>
</protein>
<dbReference type="AlphaFoldDB" id="A0A5R8KLA5"/>
<gene>
    <name evidence="2" type="ORF">FEM03_03700</name>
</gene>
<dbReference type="OrthoDB" id="186024at2"/>
<dbReference type="Proteomes" id="UP000306196">
    <property type="component" value="Unassembled WGS sequence"/>
</dbReference>
<name>A0A5R8KLA5_9BACT</name>
<keyword evidence="3" id="KW-1185">Reference proteome</keyword>
<dbReference type="EMBL" id="VAUV01000002">
    <property type="protein sequence ID" value="TLD72469.1"/>
    <property type="molecule type" value="Genomic_DNA"/>
</dbReference>
<dbReference type="InterPro" id="IPR013424">
    <property type="entry name" value="Ice-binding_C"/>
</dbReference>
<organism evidence="2 3">
    <name type="scientific">Phragmitibacter flavus</name>
    <dbReference type="NCBI Taxonomy" id="2576071"/>
    <lineage>
        <taxon>Bacteria</taxon>
        <taxon>Pseudomonadati</taxon>
        <taxon>Verrucomicrobiota</taxon>
        <taxon>Verrucomicrobiia</taxon>
        <taxon>Verrucomicrobiales</taxon>
        <taxon>Verrucomicrobiaceae</taxon>
        <taxon>Phragmitibacter</taxon>
    </lineage>
</organism>
<sequence>MVVGRNFDIYMSFRRKYTVMMKAPVSTFRKKSWTEMVSVTGLCIGMGLGFCFGLGIGMSGAQGATVLYYQMEGTAGTTAAAVADSGANGLTGTAGNYGGGGAATPTYSGVTVGPIITAGIGGAVVNANNTTSLKFENPGVAGGNFQTNAGGRVTLASSALLEPANFTIEAFVRVESQIQFASIVGKERNSGSTWLMDSNPSGHSGVTEPTNMTLRARIDHQVLESSGGMGSGQNQSFGSSGSISSAATGLGDGWHHVAMTYDDSENRVRLFVDYVQVGTGVLSADGVQDLVYNGGLFFIGGGGGGRGFDGWIDEVRFSDSLLVTNDFLRVVPEPGRMVLLMMAGLMGMMWRRRG</sequence>
<dbReference type="Pfam" id="PF13385">
    <property type="entry name" value="Laminin_G_3"/>
    <property type="match status" value="1"/>
</dbReference>
<accession>A0A5R8KLA5</accession>
<dbReference type="Gene3D" id="2.60.120.200">
    <property type="match status" value="1"/>
</dbReference>
<proteinExistence type="predicted"/>
<comment type="caution">
    <text evidence="2">The sequence shown here is derived from an EMBL/GenBank/DDBJ whole genome shotgun (WGS) entry which is preliminary data.</text>
</comment>
<evidence type="ECO:0000256" key="1">
    <source>
        <dbReference type="SAM" id="MobiDB-lite"/>
    </source>
</evidence>